<reference evidence="1" key="2">
    <citation type="submission" date="2022-09" db="EMBL/GenBank/DDBJ databases">
        <title>Biosynthetic gene clusters of Dactylosporangioum fulvum.</title>
        <authorList>
            <person name="Caradec T."/>
        </authorList>
    </citation>
    <scope>NUCLEOTIDE SEQUENCE</scope>
    <source>
        <strain evidence="1">NRRL B-16292</strain>
    </source>
</reference>
<organism evidence="1 2">
    <name type="scientific">Dactylosporangium fulvum</name>
    <dbReference type="NCBI Taxonomy" id="53359"/>
    <lineage>
        <taxon>Bacteria</taxon>
        <taxon>Bacillati</taxon>
        <taxon>Actinomycetota</taxon>
        <taxon>Actinomycetes</taxon>
        <taxon>Micromonosporales</taxon>
        <taxon>Micromonosporaceae</taxon>
        <taxon>Dactylosporangium</taxon>
    </lineage>
</organism>
<reference evidence="1" key="1">
    <citation type="submission" date="2021-04" db="EMBL/GenBank/DDBJ databases">
        <authorList>
            <person name="Hartkoorn R.C."/>
            <person name="Beaudoing E."/>
            <person name="Hot D."/>
        </authorList>
    </citation>
    <scope>NUCLEOTIDE SEQUENCE</scope>
    <source>
        <strain evidence="1">NRRL B-16292</strain>
    </source>
</reference>
<protein>
    <submittedName>
        <fullName evidence="1">Uncharacterized protein</fullName>
    </submittedName>
</protein>
<dbReference type="EMBL" id="CP073720">
    <property type="protein sequence ID" value="UWP85677.1"/>
    <property type="molecule type" value="Genomic_DNA"/>
</dbReference>
<dbReference type="RefSeq" id="WP_259863856.1">
    <property type="nucleotide sequence ID" value="NZ_BAAAST010000171.1"/>
</dbReference>
<gene>
    <name evidence="1" type="ORF">Dfulv_16120</name>
</gene>
<proteinExistence type="predicted"/>
<evidence type="ECO:0000313" key="2">
    <source>
        <dbReference type="Proteomes" id="UP001059617"/>
    </source>
</evidence>
<dbReference type="Proteomes" id="UP001059617">
    <property type="component" value="Chromosome"/>
</dbReference>
<keyword evidence="2" id="KW-1185">Reference proteome</keyword>
<name>A0ABY5W805_9ACTN</name>
<evidence type="ECO:0000313" key="1">
    <source>
        <dbReference type="EMBL" id="UWP85677.1"/>
    </source>
</evidence>
<sequence>MTGASKVTVSVDGPGLYGTYDANGELTLAFPCDKSKSTTTHTYLLTVVGYPNLTKKLTVSAQSNP</sequence>
<accession>A0ABY5W805</accession>